<dbReference type="PANTHER" id="PTHR13812:SF19">
    <property type="entry name" value="KETIMINE REDUCTASE MU-CRYSTALLIN"/>
    <property type="match status" value="1"/>
</dbReference>
<organism evidence="2 3">
    <name type="scientific">Xanthobacter autotrophicus</name>
    <dbReference type="NCBI Taxonomy" id="280"/>
    <lineage>
        <taxon>Bacteria</taxon>
        <taxon>Pseudomonadati</taxon>
        <taxon>Pseudomonadota</taxon>
        <taxon>Alphaproteobacteria</taxon>
        <taxon>Hyphomicrobiales</taxon>
        <taxon>Xanthobacteraceae</taxon>
        <taxon>Xanthobacter</taxon>
    </lineage>
</organism>
<dbReference type="NCBIfam" id="NF004793">
    <property type="entry name" value="PRK06141.1"/>
    <property type="match status" value="1"/>
</dbReference>
<dbReference type="Proteomes" id="UP000305131">
    <property type="component" value="Unassembled WGS sequence"/>
</dbReference>
<comment type="similarity">
    <text evidence="1">Belongs to the ornithine cyclodeaminase/mu-crystallin family.</text>
</comment>
<dbReference type="GO" id="GO:0005737">
    <property type="term" value="C:cytoplasm"/>
    <property type="evidence" value="ECO:0007669"/>
    <property type="project" value="TreeGrafter"/>
</dbReference>
<dbReference type="RefSeq" id="WP_138399917.1">
    <property type="nucleotide sequence ID" value="NZ_JBAFVI010000008.1"/>
</dbReference>
<dbReference type="InterPro" id="IPR023401">
    <property type="entry name" value="ODC_N"/>
</dbReference>
<name>A0A6C1KG69_XANAU</name>
<dbReference type="OrthoDB" id="9785971at2"/>
<dbReference type="InterPro" id="IPR036291">
    <property type="entry name" value="NAD(P)-bd_dom_sf"/>
</dbReference>
<dbReference type="GO" id="GO:0016491">
    <property type="term" value="F:oxidoreductase activity"/>
    <property type="evidence" value="ECO:0007669"/>
    <property type="project" value="UniProtKB-ARBA"/>
</dbReference>
<dbReference type="FunFam" id="3.40.50.720:FF:000311">
    <property type="entry name" value="Ornithine cyclodeaminase"/>
    <property type="match status" value="1"/>
</dbReference>
<dbReference type="GO" id="GO:0019752">
    <property type="term" value="P:carboxylic acid metabolic process"/>
    <property type="evidence" value="ECO:0007669"/>
    <property type="project" value="UniProtKB-ARBA"/>
</dbReference>
<evidence type="ECO:0000313" key="3">
    <source>
        <dbReference type="Proteomes" id="UP000305131"/>
    </source>
</evidence>
<gene>
    <name evidence="2" type="ORF">FBQ73_13025</name>
</gene>
<dbReference type="PANTHER" id="PTHR13812">
    <property type="entry name" value="KETIMINE REDUCTASE MU-CRYSTALLIN"/>
    <property type="match status" value="1"/>
</dbReference>
<dbReference type="AlphaFoldDB" id="A0A6C1KG69"/>
<protein>
    <submittedName>
        <fullName evidence="2">Ornithine cyclodeaminase family protein</fullName>
    </submittedName>
</protein>
<dbReference type="PIRSF" id="PIRSF001439">
    <property type="entry name" value="CryM"/>
    <property type="match status" value="1"/>
</dbReference>
<dbReference type="Gene3D" id="3.30.1780.10">
    <property type="entry name" value="ornithine cyclodeaminase, domain 1"/>
    <property type="match status" value="1"/>
</dbReference>
<dbReference type="Pfam" id="PF02423">
    <property type="entry name" value="OCD_Mu_crystall"/>
    <property type="match status" value="1"/>
</dbReference>
<dbReference type="InterPro" id="IPR003462">
    <property type="entry name" value="ODC_Mu_crystall"/>
</dbReference>
<evidence type="ECO:0000313" key="2">
    <source>
        <dbReference type="EMBL" id="TLX42557.1"/>
    </source>
</evidence>
<dbReference type="SUPFAM" id="SSF51735">
    <property type="entry name" value="NAD(P)-binding Rossmann-fold domains"/>
    <property type="match status" value="1"/>
</dbReference>
<accession>A0A6C1KG69</accession>
<sequence length="310" mass="32426">MVRVYEAEEVEAALGYERLVPALGAAFAEAQVEAPVRQSYEVGQAGTPAHLLAMPAWRRGAALGVKIVNIFPANAARNMGSVHGLYVLFDGSTGVPRAILDAEALTNRRTAATSALASSFLSRMNSETLTVVGTGHLAFHLAQGHCFVRPIGRVLVWGRSLARAQDMAARLTALGLPAEPAEDLSAAVWAADIVTCATTSVDPLVLGRDVRPGTHVDLVGAFTPAMRESDDDLVAKSAVYVDTYGGALAEAGDLLQPVASGRWSKDLVRADLHELCAGLKEGRTESGSVTLFKSVGAALEDLVAAELVAG</sequence>
<dbReference type="EMBL" id="VAUP01000028">
    <property type="protein sequence ID" value="TLX42557.1"/>
    <property type="molecule type" value="Genomic_DNA"/>
</dbReference>
<dbReference type="Gene3D" id="3.40.50.720">
    <property type="entry name" value="NAD(P)-binding Rossmann-like Domain"/>
    <property type="match status" value="1"/>
</dbReference>
<dbReference type="GeneID" id="95774380"/>
<proteinExistence type="inferred from homology"/>
<reference evidence="2 3" key="1">
    <citation type="submission" date="2019-05" db="EMBL/GenBank/DDBJ databases">
        <authorList>
            <person name="Zhou X."/>
        </authorList>
    </citation>
    <scope>NUCLEOTIDE SEQUENCE [LARGE SCALE GENOMIC DNA]</scope>
    <source>
        <strain evidence="2 3">DSM 432</strain>
    </source>
</reference>
<evidence type="ECO:0000256" key="1">
    <source>
        <dbReference type="ARBA" id="ARBA00008903"/>
    </source>
</evidence>
<comment type="caution">
    <text evidence="2">The sequence shown here is derived from an EMBL/GenBank/DDBJ whole genome shotgun (WGS) entry which is preliminary data.</text>
</comment>